<dbReference type="PANTHER" id="PTHR39084:SF1">
    <property type="entry name" value="DUF4010 DOMAIN-CONTAINING PROTEIN"/>
    <property type="match status" value="1"/>
</dbReference>
<dbReference type="Proteomes" id="UP000009011">
    <property type="component" value="Chromosome"/>
</dbReference>
<dbReference type="PANTHER" id="PTHR39084">
    <property type="entry name" value="MEMBRANE PROTEIN-RELATED"/>
    <property type="match status" value="1"/>
</dbReference>
<feature type="domain" description="DUF4010" evidence="3">
    <location>
        <begin position="182"/>
        <end position="387"/>
    </location>
</feature>
<dbReference type="OrthoDB" id="9813718at2"/>
<dbReference type="RefSeq" id="WP_014856171.1">
    <property type="nucleotide sequence ID" value="NC_018178.1"/>
</dbReference>
<keyword evidence="1" id="KW-0812">Transmembrane</keyword>
<protein>
    <submittedName>
        <fullName evidence="4">Putative Mg2+ transporter-C family protein</fullName>
    </submittedName>
</protein>
<evidence type="ECO:0000259" key="2">
    <source>
        <dbReference type="Pfam" id="PF02308"/>
    </source>
</evidence>
<dbReference type="PATRIC" id="fig|1191523.3.peg.1591"/>
<feature type="transmembrane region" description="Helical" evidence="1">
    <location>
        <begin position="96"/>
        <end position="125"/>
    </location>
</feature>
<reference evidence="4 5" key="1">
    <citation type="journal article" date="2013" name="PLoS ONE">
        <title>Genomic analysis of Melioribacter roseus, facultatively anaerobic organotrophic bacterium representing a novel deep lineage within Bacteriodetes/Chlorobi group.</title>
        <authorList>
            <person name="Kadnikov V.V."/>
            <person name="Mardanov A.V."/>
            <person name="Podosokorskaya O.A."/>
            <person name="Gavrilov S.N."/>
            <person name="Kublanov I.V."/>
            <person name="Beletsky A.V."/>
            <person name="Bonch-Osmolovskaya E.A."/>
            <person name="Ravin N.V."/>
        </authorList>
    </citation>
    <scope>NUCLEOTIDE SEQUENCE [LARGE SCALE GENOMIC DNA]</scope>
    <source>
        <strain evidence="5">JCM 17771 / P3M-2</strain>
    </source>
</reference>
<sequence length="425" mass="46489">MHSIEWTEQLRFIVALALGFLVGLERETTKGKQKKVMLGGIRTYPIISLMGFGCAWLYKIGVQAILPIGLVAISALTAISYFSKSQYDKYGITSEVSALVTFIIGALALLVDIWASMALGIISTILLSEKASLEYYVDRLDRVEFLAVLKFLLVTLIILPVLPDKNYTQFNINPYKTWQIVIIVSSVGFVGYFISKRLGAHAGFRISGLVGGIVSSTAVSIAYGRMAQKNENLSYPALQGAVIASSVMYLRVLVLIYIINPAIVQHLWLQLVLLSAAGFIISFINNNNPKTKKSTIDKEIQNLQNPFEIRPAILFAILFLGLSVITGLVKTYFGSSGILSLAAVVGITDIDPFILSLVSGSAFDAQIISVSILIAMMSNSIMKGVYFGTMVKQARKDVAVRFGILTVLHIPVIVLTFFNLKELIS</sequence>
<feature type="transmembrane region" description="Helical" evidence="1">
    <location>
        <begin position="175"/>
        <end position="194"/>
    </location>
</feature>
<dbReference type="eggNOG" id="COG3174">
    <property type="taxonomic scope" value="Bacteria"/>
</dbReference>
<feature type="domain" description="MgtC/SapB/SrpB/YhiD N-terminal" evidence="2">
    <location>
        <begin position="13"/>
        <end position="134"/>
    </location>
</feature>
<evidence type="ECO:0000313" key="5">
    <source>
        <dbReference type="Proteomes" id="UP000009011"/>
    </source>
</evidence>
<feature type="transmembrane region" description="Helical" evidence="1">
    <location>
        <begin position="398"/>
        <end position="420"/>
    </location>
</feature>
<dbReference type="HOGENOM" id="CLU_036781_1_1_10"/>
<feature type="transmembrane region" description="Helical" evidence="1">
    <location>
        <begin position="265"/>
        <end position="284"/>
    </location>
</feature>
<feature type="transmembrane region" description="Helical" evidence="1">
    <location>
        <begin position="236"/>
        <end position="259"/>
    </location>
</feature>
<dbReference type="InterPro" id="IPR025105">
    <property type="entry name" value="DUF4010"/>
</dbReference>
<organism evidence="4 5">
    <name type="scientific">Melioribacter roseus (strain DSM 23840 / JCM 17771 / VKM B-2668 / P3M-2)</name>
    <dbReference type="NCBI Taxonomy" id="1191523"/>
    <lineage>
        <taxon>Bacteria</taxon>
        <taxon>Pseudomonadati</taxon>
        <taxon>Ignavibacteriota</taxon>
        <taxon>Ignavibacteria</taxon>
        <taxon>Ignavibacteriales</taxon>
        <taxon>Melioribacteraceae</taxon>
        <taxon>Melioribacter</taxon>
    </lineage>
</organism>
<dbReference type="STRING" id="1191523.MROS_1500"/>
<dbReference type="InterPro" id="IPR049177">
    <property type="entry name" value="MgtC_SapB_SrpB_YhiD_N"/>
</dbReference>
<dbReference type="EMBL" id="CP003557">
    <property type="protein sequence ID" value="AFN74737.1"/>
    <property type="molecule type" value="Genomic_DNA"/>
</dbReference>
<feature type="transmembrane region" description="Helical" evidence="1">
    <location>
        <begin position="145"/>
        <end position="163"/>
    </location>
</feature>
<dbReference type="Pfam" id="PF13194">
    <property type="entry name" value="DUF4010"/>
    <property type="match status" value="1"/>
</dbReference>
<dbReference type="AlphaFoldDB" id="I6YVX0"/>
<proteinExistence type="predicted"/>
<keyword evidence="1" id="KW-1133">Transmembrane helix</keyword>
<feature type="transmembrane region" description="Helical" evidence="1">
    <location>
        <begin position="6"/>
        <end position="24"/>
    </location>
</feature>
<feature type="transmembrane region" description="Helical" evidence="1">
    <location>
        <begin position="206"/>
        <end position="224"/>
    </location>
</feature>
<dbReference type="Pfam" id="PF02308">
    <property type="entry name" value="MgtC"/>
    <property type="match status" value="1"/>
</dbReference>
<dbReference type="KEGG" id="mro:MROS_1500"/>
<evidence type="ECO:0000259" key="3">
    <source>
        <dbReference type="Pfam" id="PF13194"/>
    </source>
</evidence>
<keyword evidence="1" id="KW-0472">Membrane</keyword>
<evidence type="ECO:0000256" key="1">
    <source>
        <dbReference type="SAM" id="Phobius"/>
    </source>
</evidence>
<name>I6YVX0_MELRP</name>
<keyword evidence="5" id="KW-1185">Reference proteome</keyword>
<evidence type="ECO:0000313" key="4">
    <source>
        <dbReference type="EMBL" id="AFN74737.1"/>
    </source>
</evidence>
<gene>
    <name evidence="4" type="ordered locus">MROS_1500</name>
</gene>
<accession>I6YVX0</accession>
<feature type="transmembrane region" description="Helical" evidence="1">
    <location>
        <begin position="64"/>
        <end position="84"/>
    </location>
</feature>
<feature type="transmembrane region" description="Helical" evidence="1">
    <location>
        <begin position="312"/>
        <end position="333"/>
    </location>
</feature>